<dbReference type="Pfam" id="PF11739">
    <property type="entry name" value="YdbH-like"/>
    <property type="match status" value="1"/>
</dbReference>
<proteinExistence type="predicted"/>
<dbReference type="AlphaFoldDB" id="A4BUB7"/>
<name>A4BUB7_9GAMM</name>
<gene>
    <name evidence="1" type="ORF">NB231_01903</name>
</gene>
<evidence type="ECO:0000313" key="2">
    <source>
        <dbReference type="Proteomes" id="UP000003374"/>
    </source>
</evidence>
<dbReference type="eggNOG" id="COG2911">
    <property type="taxonomic scope" value="Bacteria"/>
</dbReference>
<organism evidence="1 2">
    <name type="scientific">Nitrococcus mobilis Nb-231</name>
    <dbReference type="NCBI Taxonomy" id="314278"/>
    <lineage>
        <taxon>Bacteria</taxon>
        <taxon>Pseudomonadati</taxon>
        <taxon>Pseudomonadota</taxon>
        <taxon>Gammaproteobacteria</taxon>
        <taxon>Chromatiales</taxon>
        <taxon>Ectothiorhodospiraceae</taxon>
        <taxon>Nitrococcus</taxon>
    </lineage>
</organism>
<dbReference type="HOGENOM" id="CLU_294888_0_0_6"/>
<sequence>MQRFRIALFFLIGLAALFGAALLTAPYAIDFFGERVLRSAGFANAEIGGVDLAWNGVRIHRLRLAGDQRFVLRDIAVHFSWESLWAGRVRRLSISSARLEAVLGPNGALQLPGLTAQAGAQSKGDAAGTGIPIDAMTLGTATVQLATPAGAVELTLKQAHVQFEGASIRLDSALRVRHAAGAAHGHLQATAHQPGGPVSLRLAIADGEITAAQGHLAGLHGEARVGRSAQGSVAAALDLTAAKAAYRRTVLGPLNLSAHLKGEQVRYRLTSPPAEAVAVDLGGTADLKTRQATLEGRVRLPSLARLPRLKAEGRATLTSKLALDWGVNTPCLTGRLALEGRALMLEGFMEKGRLQLAGAIDATAERIVLTARAPWTAEAILTSSLLPRALRSYAGDRLRLRLGPREPAGPMHLTIHPATGRAVFAAAATLAVGETRLQAGAVLRLQLKEDTVVMTAQPLTLSLDALRLAGLTVGLEGFSGRAAFNSDRSWRLEGAGQLTASGDLGPATLESGWLAWSGRLEGDRAEIRMIPAQCLHVAAKTVAMNGRGLESLELPCLAQKGKAPLLRYAFGLSRWYVAVASARAPLDLRIRAAGKSHSVTGRWPAAMIRGQGGAQGLDDLRISLRDGTLRLAEAQLAAEGIAGTLVLSDGTVETAKLTASAVKSLAQPALWVPLQFEARGIRKDGALAFDAVLSDALGIVVFQAKGQAEEGKAQAALTLYPIQFIPQATEPGDLSPALGALANDMTGTVAFGGRLAWDGQSLKSSGKLRLDEWAATLAGLRFAGLDGRLAFASLAPPITDQLQTLRLATVNIGLLLTDGRVRFALLPDGRLRVAELAFALAGGQLRAEPFILDLSQLDNIQITLYARQVDLAEVVRMSGIEGVEAKGELTGRVPISFGRDGLRVAGGRLQAAGSGVLRYVPQEMPAFLKGDDLRTRMLRQVLQNFQYRQLSLTLGGEVGAEQHLHLQARGANPDFLEGHPVILNVRVNGPLVSVVKSALGGTGAKALERLFKDSEPPNLPPQGERRP</sequence>
<comment type="caution">
    <text evidence="1">The sequence shown here is derived from an EMBL/GenBank/DDBJ whole genome shotgun (WGS) entry which is preliminary data.</text>
</comment>
<reference evidence="1 2" key="1">
    <citation type="submission" date="2006-02" db="EMBL/GenBank/DDBJ databases">
        <authorList>
            <person name="Waterbury J."/>
            <person name="Ferriera S."/>
            <person name="Johnson J."/>
            <person name="Kravitz S."/>
            <person name="Halpern A."/>
            <person name="Remington K."/>
            <person name="Beeson K."/>
            <person name="Tran B."/>
            <person name="Rogers Y.-H."/>
            <person name="Friedman R."/>
            <person name="Venter J.C."/>
        </authorList>
    </citation>
    <scope>NUCLEOTIDE SEQUENCE [LARGE SCALE GENOMIC DNA]</scope>
    <source>
        <strain evidence="1 2">Nb-231</strain>
    </source>
</reference>
<keyword evidence="2" id="KW-1185">Reference proteome</keyword>
<accession>A4BUB7</accession>
<protein>
    <submittedName>
        <fullName evidence="1">Uncharacterized protein</fullName>
    </submittedName>
</protein>
<evidence type="ECO:0000313" key="1">
    <source>
        <dbReference type="EMBL" id="EAR20631.1"/>
    </source>
</evidence>
<dbReference type="STRING" id="314278.NB231_01903"/>
<dbReference type="EMBL" id="AAOF01000018">
    <property type="protein sequence ID" value="EAR20631.1"/>
    <property type="molecule type" value="Genomic_DNA"/>
</dbReference>
<dbReference type="InterPro" id="IPR021730">
    <property type="entry name" value="YdbH"/>
</dbReference>
<dbReference type="Proteomes" id="UP000003374">
    <property type="component" value="Unassembled WGS sequence"/>
</dbReference>